<comment type="similarity">
    <text evidence="1">Belongs to the unc-93 family.</text>
</comment>
<feature type="transmembrane region" description="Helical" evidence="2">
    <location>
        <begin position="262"/>
        <end position="290"/>
    </location>
</feature>
<evidence type="ECO:0000256" key="1">
    <source>
        <dbReference type="ARBA" id="ARBA00009172"/>
    </source>
</evidence>
<keyword evidence="2" id="KW-0812">Transmembrane</keyword>
<dbReference type="InterPro" id="IPR051951">
    <property type="entry name" value="UNC-93_regulatory"/>
</dbReference>
<dbReference type="AlphaFoldDB" id="A0A7R9H777"/>
<feature type="transmembrane region" description="Helical" evidence="2">
    <location>
        <begin position="238"/>
        <end position="256"/>
    </location>
</feature>
<protein>
    <submittedName>
        <fullName evidence="3">Uncharacterized protein</fullName>
    </submittedName>
</protein>
<dbReference type="PANTHER" id="PTHR19444">
    <property type="entry name" value="UNC-93 RELATED"/>
    <property type="match status" value="1"/>
</dbReference>
<dbReference type="GO" id="GO:0006937">
    <property type="term" value="P:regulation of muscle contraction"/>
    <property type="evidence" value="ECO:0007669"/>
    <property type="project" value="TreeGrafter"/>
</dbReference>
<dbReference type="GO" id="GO:0043266">
    <property type="term" value="P:regulation of potassium ion transport"/>
    <property type="evidence" value="ECO:0007669"/>
    <property type="project" value="TreeGrafter"/>
</dbReference>
<dbReference type="PANTHER" id="PTHR19444:SF11">
    <property type="entry name" value="UNC93-LIKE PROTEIN"/>
    <property type="match status" value="1"/>
</dbReference>
<accession>A0A7R9H777</accession>
<proteinExistence type="inferred from homology"/>
<dbReference type="GO" id="GO:0055120">
    <property type="term" value="C:striated muscle dense body"/>
    <property type="evidence" value="ECO:0007669"/>
    <property type="project" value="TreeGrafter"/>
</dbReference>
<feature type="transmembrane region" description="Helical" evidence="2">
    <location>
        <begin position="71"/>
        <end position="92"/>
    </location>
</feature>
<name>A0A7R9H777_TIMCR</name>
<evidence type="ECO:0000313" key="3">
    <source>
        <dbReference type="EMBL" id="CAD7410379.1"/>
    </source>
</evidence>
<dbReference type="InterPro" id="IPR036259">
    <property type="entry name" value="MFS_trans_sf"/>
</dbReference>
<dbReference type="EMBL" id="OC321627">
    <property type="protein sequence ID" value="CAD7410379.1"/>
    <property type="molecule type" value="Genomic_DNA"/>
</dbReference>
<feature type="transmembrane region" description="Helical" evidence="2">
    <location>
        <begin position="325"/>
        <end position="342"/>
    </location>
</feature>
<dbReference type="GO" id="GO:0005886">
    <property type="term" value="C:plasma membrane"/>
    <property type="evidence" value="ECO:0007669"/>
    <property type="project" value="TreeGrafter"/>
</dbReference>
<feature type="transmembrane region" description="Helical" evidence="2">
    <location>
        <begin position="149"/>
        <end position="178"/>
    </location>
</feature>
<dbReference type="SUPFAM" id="SSF103473">
    <property type="entry name" value="MFS general substrate transporter"/>
    <property type="match status" value="1"/>
</dbReference>
<keyword evidence="2" id="KW-1133">Transmembrane helix</keyword>
<feature type="transmembrane region" description="Helical" evidence="2">
    <location>
        <begin position="302"/>
        <end position="319"/>
    </location>
</feature>
<sequence>MADACLVSTDGAEDSYSTSLLSSMFIHDVHGERICGSTSCPQSQSLIAIPSPSNLSSDTDGFFILPCKTSAVLASVFLGCSVMGVALTAAFLDRIRLLVYQSPLERPSGVAAMRAVKEIFKDPKLQLAAPLSIFIGLEQSFMLADFSKFYVVCALGVSNISFVFLSLGLLQSIAAFTLSMLLQHIRRFLVIVHPNRFRIRTSTVVVSLAYCERDALDPAATEACFTTYCQDCNPPPELVGFLFHACLLLVLLVWKPSGDDPALFYVISAAWGVCNAIWETLNFTLLLNLYPDSWQAPLTHCYFFRCLGLAVAFGLHGEMCSFIKLYSLAGALVLAVAPYTWLEVKMDSRLRRNSNMATL</sequence>
<keyword evidence="2" id="KW-0472">Membrane</keyword>
<dbReference type="GO" id="GO:0015459">
    <property type="term" value="F:potassium channel regulator activity"/>
    <property type="evidence" value="ECO:0007669"/>
    <property type="project" value="TreeGrafter"/>
</dbReference>
<evidence type="ECO:0000256" key="2">
    <source>
        <dbReference type="SAM" id="Phobius"/>
    </source>
</evidence>
<organism evidence="3">
    <name type="scientific">Timema cristinae</name>
    <name type="common">Walking stick</name>
    <dbReference type="NCBI Taxonomy" id="61476"/>
    <lineage>
        <taxon>Eukaryota</taxon>
        <taxon>Metazoa</taxon>
        <taxon>Ecdysozoa</taxon>
        <taxon>Arthropoda</taxon>
        <taxon>Hexapoda</taxon>
        <taxon>Insecta</taxon>
        <taxon>Pterygota</taxon>
        <taxon>Neoptera</taxon>
        <taxon>Polyneoptera</taxon>
        <taxon>Phasmatodea</taxon>
        <taxon>Timematodea</taxon>
        <taxon>Timematoidea</taxon>
        <taxon>Timematidae</taxon>
        <taxon>Timema</taxon>
    </lineage>
</organism>
<reference evidence="3" key="1">
    <citation type="submission" date="2020-11" db="EMBL/GenBank/DDBJ databases">
        <authorList>
            <person name="Tran Van P."/>
        </authorList>
    </citation>
    <scope>NUCLEOTIDE SEQUENCE</scope>
</reference>
<gene>
    <name evidence="3" type="ORF">TCEB3V08_LOCUS10469</name>
</gene>